<dbReference type="GO" id="GO:0005739">
    <property type="term" value="C:mitochondrion"/>
    <property type="evidence" value="ECO:0007669"/>
    <property type="project" value="InterPro"/>
</dbReference>
<name>A0A1D1UM35_RAMVA</name>
<feature type="compositionally biased region" description="Polar residues" evidence="1">
    <location>
        <begin position="104"/>
        <end position="115"/>
    </location>
</feature>
<dbReference type="InterPro" id="IPR026193">
    <property type="entry name" value="NDUFV3"/>
</dbReference>
<feature type="region of interest" description="Disordered" evidence="1">
    <location>
        <begin position="49"/>
        <end position="136"/>
    </location>
</feature>
<dbReference type="GO" id="GO:0045271">
    <property type="term" value="C:respiratory chain complex I"/>
    <property type="evidence" value="ECO:0007669"/>
    <property type="project" value="InterPro"/>
</dbReference>
<dbReference type="EMBL" id="BDGG01000001">
    <property type="protein sequence ID" value="GAU90799.1"/>
    <property type="molecule type" value="Genomic_DNA"/>
</dbReference>
<feature type="compositionally biased region" description="Polar residues" evidence="1">
    <location>
        <begin position="73"/>
        <end position="85"/>
    </location>
</feature>
<organism evidence="2 3">
    <name type="scientific">Ramazzottius varieornatus</name>
    <name type="common">Water bear</name>
    <name type="synonym">Tardigrade</name>
    <dbReference type="NCBI Taxonomy" id="947166"/>
    <lineage>
        <taxon>Eukaryota</taxon>
        <taxon>Metazoa</taxon>
        <taxon>Ecdysozoa</taxon>
        <taxon>Tardigrada</taxon>
        <taxon>Eutardigrada</taxon>
        <taxon>Parachela</taxon>
        <taxon>Hypsibioidea</taxon>
        <taxon>Ramazzottiidae</taxon>
        <taxon>Ramazzottius</taxon>
    </lineage>
</organism>
<dbReference type="AlphaFoldDB" id="A0A1D1UM35"/>
<feature type="region of interest" description="Disordered" evidence="1">
    <location>
        <begin position="151"/>
        <end position="173"/>
    </location>
</feature>
<protein>
    <submittedName>
        <fullName evidence="2">Uncharacterized protein</fullName>
    </submittedName>
</protein>
<accession>A0A1D1UM35</accession>
<dbReference type="Proteomes" id="UP000186922">
    <property type="component" value="Unassembled WGS sequence"/>
</dbReference>
<gene>
    <name evidence="2" type="primary">RvY_03165-1</name>
    <name evidence="2" type="synonym">RvY_03165.1</name>
    <name evidence="2" type="ORF">RvY_03165</name>
</gene>
<comment type="caution">
    <text evidence="2">The sequence shown here is derived from an EMBL/GenBank/DDBJ whole genome shotgun (WGS) entry which is preliminary data.</text>
</comment>
<evidence type="ECO:0000313" key="2">
    <source>
        <dbReference type="EMBL" id="GAU90799.1"/>
    </source>
</evidence>
<proteinExistence type="predicted"/>
<reference evidence="2 3" key="1">
    <citation type="journal article" date="2016" name="Nat. Commun.">
        <title>Extremotolerant tardigrade genome and improved radiotolerance of human cultured cells by tardigrade-unique protein.</title>
        <authorList>
            <person name="Hashimoto T."/>
            <person name="Horikawa D.D."/>
            <person name="Saito Y."/>
            <person name="Kuwahara H."/>
            <person name="Kozuka-Hata H."/>
            <person name="Shin-I T."/>
            <person name="Minakuchi Y."/>
            <person name="Ohishi K."/>
            <person name="Motoyama A."/>
            <person name="Aizu T."/>
            <person name="Enomoto A."/>
            <person name="Kondo K."/>
            <person name="Tanaka S."/>
            <person name="Hara Y."/>
            <person name="Koshikawa S."/>
            <person name="Sagara H."/>
            <person name="Miura T."/>
            <person name="Yokobori S."/>
            <person name="Miyagawa K."/>
            <person name="Suzuki Y."/>
            <person name="Kubo T."/>
            <person name="Oyama M."/>
            <person name="Kohara Y."/>
            <person name="Fujiyama A."/>
            <person name="Arakawa K."/>
            <person name="Katayama T."/>
            <person name="Toyoda A."/>
            <person name="Kunieda T."/>
        </authorList>
    </citation>
    <scope>NUCLEOTIDE SEQUENCE [LARGE SCALE GENOMIC DNA]</scope>
    <source>
        <strain evidence="2 3">YOKOZUNA-1</strain>
    </source>
</reference>
<dbReference type="OrthoDB" id="6161911at2759"/>
<feature type="compositionally biased region" description="Basic and acidic residues" evidence="1">
    <location>
        <begin position="86"/>
        <end position="95"/>
    </location>
</feature>
<dbReference type="Pfam" id="PF15880">
    <property type="entry name" value="NDUFV3"/>
    <property type="match status" value="1"/>
</dbReference>
<sequence>MRLGVSLYKMSTLPSSLLRCSSRLQTSTELPLYPPASLLWQSLRLKSEDAKTGKNARPLNLKDRQEPPRTAGLNPNDQNDQGPQTSDKRFDKDSSKGNVGSLKQVPNSATSTKNYNDGGRPSGASRGIQASDYKVQEYHNHDKYTFYDIENQMTKDRLQQPDADAPMVPDTKR</sequence>
<evidence type="ECO:0000313" key="3">
    <source>
        <dbReference type="Proteomes" id="UP000186922"/>
    </source>
</evidence>
<evidence type="ECO:0000256" key="1">
    <source>
        <dbReference type="SAM" id="MobiDB-lite"/>
    </source>
</evidence>
<keyword evidence="3" id="KW-1185">Reference proteome</keyword>